<accession>A0A1T4MM14</accession>
<keyword evidence="3 6" id="KW-0808">Transferase</keyword>
<keyword evidence="7" id="KW-1185">Reference proteome</keyword>
<evidence type="ECO:0000256" key="1">
    <source>
        <dbReference type="ARBA" id="ARBA00007228"/>
    </source>
</evidence>
<organism evidence="6 7">
    <name type="scientific">Treponema porcinum</name>
    <dbReference type="NCBI Taxonomy" id="261392"/>
    <lineage>
        <taxon>Bacteria</taxon>
        <taxon>Pseudomonadati</taxon>
        <taxon>Spirochaetota</taxon>
        <taxon>Spirochaetia</taxon>
        <taxon>Spirochaetales</taxon>
        <taxon>Treponemataceae</taxon>
        <taxon>Treponema</taxon>
    </lineage>
</organism>
<gene>
    <name evidence="6" type="ORF">SAMN02745149_02029</name>
</gene>
<keyword evidence="4" id="KW-0949">S-adenosyl-L-methionine</keyword>
<evidence type="ECO:0000259" key="5">
    <source>
        <dbReference type="Pfam" id="PF00588"/>
    </source>
</evidence>
<comment type="similarity">
    <text evidence="1">Belongs to the class IV-like SAM-binding methyltransferase superfamily. RNA methyltransferase TrmH family.</text>
</comment>
<reference evidence="6 7" key="1">
    <citation type="submission" date="2017-02" db="EMBL/GenBank/DDBJ databases">
        <authorList>
            <person name="Peterson S.W."/>
        </authorList>
    </citation>
    <scope>NUCLEOTIDE SEQUENCE [LARGE SCALE GENOMIC DNA]</scope>
    <source>
        <strain evidence="6 7">ATCC BAA-908</strain>
    </source>
</reference>
<dbReference type="Proteomes" id="UP000190423">
    <property type="component" value="Unassembled WGS sequence"/>
</dbReference>
<dbReference type="Pfam" id="PF00588">
    <property type="entry name" value="SpoU_methylase"/>
    <property type="match status" value="1"/>
</dbReference>
<dbReference type="EMBL" id="FUWG01000016">
    <property type="protein sequence ID" value="SJZ67921.1"/>
    <property type="molecule type" value="Genomic_DNA"/>
</dbReference>
<dbReference type="InterPro" id="IPR001537">
    <property type="entry name" value="SpoU_MeTrfase"/>
</dbReference>
<evidence type="ECO:0000256" key="4">
    <source>
        <dbReference type="ARBA" id="ARBA00022691"/>
    </source>
</evidence>
<sequence length="266" mass="29663">MKMKLYITLYLHFTPFCYTSSCMNLERIYIVLDHPDECRNIGAACRAMANNGITHLRIVGKKEDYDTEKVHILAIHASSIYDSAEFFNSIKDATKDCAVAAGTTRRRGKKRKGKLYLPEEFAQTADIVSGAKDGDGANVAVVFGNERTGLTDEQLAQCTEGVTIPSSEDFASLNLSHAVQIICYHLFRKKNDYLTGYTPLPLSRIDKTVEAIADNLQKIGFFSITGRNDMESFWRSLLSRAALSESEAQYIEKIFSKAAGMVSKKN</sequence>
<protein>
    <submittedName>
        <fullName evidence="6">tRNA/rRNA methyltransferase</fullName>
    </submittedName>
</protein>
<name>A0A1T4MM14_TREPO</name>
<evidence type="ECO:0000256" key="2">
    <source>
        <dbReference type="ARBA" id="ARBA00022603"/>
    </source>
</evidence>
<dbReference type="PIRSF" id="PIRSF004808">
    <property type="entry name" value="LasT"/>
    <property type="match status" value="1"/>
</dbReference>
<dbReference type="InterPro" id="IPR029028">
    <property type="entry name" value="Alpha/beta_knot_MTases"/>
</dbReference>
<dbReference type="PANTHER" id="PTHR42786">
    <property type="entry name" value="TRNA/RRNA METHYLTRANSFERASE"/>
    <property type="match status" value="1"/>
</dbReference>
<dbReference type="GO" id="GO:0003723">
    <property type="term" value="F:RNA binding"/>
    <property type="evidence" value="ECO:0007669"/>
    <property type="project" value="InterPro"/>
</dbReference>
<dbReference type="CDD" id="cd18093">
    <property type="entry name" value="SpoU-like_TrmJ"/>
    <property type="match status" value="1"/>
</dbReference>
<dbReference type="InterPro" id="IPR004384">
    <property type="entry name" value="RNA_MeTrfase_TrmJ/LasT"/>
</dbReference>
<feature type="domain" description="tRNA/rRNA methyltransferase SpoU type" evidence="5">
    <location>
        <begin position="28"/>
        <end position="184"/>
    </location>
</feature>
<dbReference type="GO" id="GO:0005829">
    <property type="term" value="C:cytosol"/>
    <property type="evidence" value="ECO:0007669"/>
    <property type="project" value="TreeGrafter"/>
</dbReference>
<evidence type="ECO:0000256" key="3">
    <source>
        <dbReference type="ARBA" id="ARBA00022679"/>
    </source>
</evidence>
<dbReference type="Gene3D" id="3.40.1280.10">
    <property type="match status" value="1"/>
</dbReference>
<dbReference type="AlphaFoldDB" id="A0A1T4MM14"/>
<evidence type="ECO:0000313" key="6">
    <source>
        <dbReference type="EMBL" id="SJZ67921.1"/>
    </source>
</evidence>
<dbReference type="SUPFAM" id="SSF75217">
    <property type="entry name" value="alpha/beta knot"/>
    <property type="match status" value="1"/>
</dbReference>
<dbReference type="GO" id="GO:0008173">
    <property type="term" value="F:RNA methyltransferase activity"/>
    <property type="evidence" value="ECO:0007669"/>
    <property type="project" value="InterPro"/>
</dbReference>
<dbReference type="PANTHER" id="PTHR42786:SF2">
    <property type="entry name" value="TRNA (CYTIDINE_URIDINE-2'-O-)-METHYLTRANSFERASE TRMJ"/>
    <property type="match status" value="1"/>
</dbReference>
<keyword evidence="2 6" id="KW-0489">Methyltransferase</keyword>
<dbReference type="InterPro" id="IPR029026">
    <property type="entry name" value="tRNA_m1G_MTases_N"/>
</dbReference>
<dbReference type="GO" id="GO:0002128">
    <property type="term" value="P:tRNA nucleoside ribose methylation"/>
    <property type="evidence" value="ECO:0007669"/>
    <property type="project" value="TreeGrafter"/>
</dbReference>
<evidence type="ECO:0000313" key="7">
    <source>
        <dbReference type="Proteomes" id="UP000190423"/>
    </source>
</evidence>
<dbReference type="STRING" id="261392.SAMN02745149_02029"/>
<proteinExistence type="inferred from homology"/>